<dbReference type="EMBL" id="CP036434">
    <property type="protein sequence ID" value="QDV08000.1"/>
    <property type="molecule type" value="Genomic_DNA"/>
</dbReference>
<evidence type="ECO:0000313" key="4">
    <source>
        <dbReference type="Proteomes" id="UP000320390"/>
    </source>
</evidence>
<dbReference type="PANTHER" id="PTHR44103">
    <property type="entry name" value="PROPROTEIN CONVERTASE P"/>
    <property type="match status" value="1"/>
</dbReference>
<keyword evidence="1 2" id="KW-0732">Signal</keyword>
<dbReference type="PANTHER" id="PTHR44103:SF1">
    <property type="entry name" value="PROPROTEIN CONVERTASE P"/>
    <property type="match status" value="1"/>
</dbReference>
<gene>
    <name evidence="3" type="ORF">Poly30_35360</name>
</gene>
<feature type="signal peptide" evidence="2">
    <location>
        <begin position="1"/>
        <end position="22"/>
    </location>
</feature>
<name>A0A518EV81_9BACT</name>
<dbReference type="Proteomes" id="UP000320390">
    <property type="component" value="Chromosome"/>
</dbReference>
<evidence type="ECO:0000313" key="3">
    <source>
        <dbReference type="EMBL" id="QDV08000.1"/>
    </source>
</evidence>
<feature type="chain" id="PRO_5022233923" evidence="2">
    <location>
        <begin position="23"/>
        <end position="869"/>
    </location>
</feature>
<dbReference type="InterPro" id="IPR028994">
    <property type="entry name" value="Integrin_alpha_N"/>
</dbReference>
<evidence type="ECO:0000256" key="2">
    <source>
        <dbReference type="SAM" id="SignalP"/>
    </source>
</evidence>
<dbReference type="OrthoDB" id="2806980at2"/>
<keyword evidence="4" id="KW-1185">Reference proteome</keyword>
<accession>A0A518EV81</accession>
<reference evidence="3 4" key="1">
    <citation type="submission" date="2019-02" db="EMBL/GenBank/DDBJ databases">
        <title>Deep-cultivation of Planctomycetes and their phenomic and genomic characterization uncovers novel biology.</title>
        <authorList>
            <person name="Wiegand S."/>
            <person name="Jogler M."/>
            <person name="Boedeker C."/>
            <person name="Pinto D."/>
            <person name="Vollmers J."/>
            <person name="Rivas-Marin E."/>
            <person name="Kohn T."/>
            <person name="Peeters S.H."/>
            <person name="Heuer A."/>
            <person name="Rast P."/>
            <person name="Oberbeckmann S."/>
            <person name="Bunk B."/>
            <person name="Jeske O."/>
            <person name="Meyerdierks A."/>
            <person name="Storesund J.E."/>
            <person name="Kallscheuer N."/>
            <person name="Luecker S."/>
            <person name="Lage O.M."/>
            <person name="Pohl T."/>
            <person name="Merkel B.J."/>
            <person name="Hornburger P."/>
            <person name="Mueller R.-W."/>
            <person name="Bruemmer F."/>
            <person name="Labrenz M."/>
            <person name="Spormann A.M."/>
            <person name="Op den Camp H."/>
            <person name="Overmann J."/>
            <person name="Amann R."/>
            <person name="Jetten M.S.M."/>
            <person name="Mascher T."/>
            <person name="Medema M.H."/>
            <person name="Devos D.P."/>
            <person name="Kaster A.-K."/>
            <person name="Ovreas L."/>
            <person name="Rohde M."/>
            <person name="Galperin M.Y."/>
            <person name="Jogler C."/>
        </authorList>
    </citation>
    <scope>NUCLEOTIDE SEQUENCE [LARGE SCALE GENOMIC DNA]</scope>
    <source>
        <strain evidence="3 4">Poly30</strain>
    </source>
</reference>
<dbReference type="RefSeq" id="WP_145199889.1">
    <property type="nucleotide sequence ID" value="NZ_CP036434.1"/>
</dbReference>
<dbReference type="SUPFAM" id="SSF69318">
    <property type="entry name" value="Integrin alpha N-terminal domain"/>
    <property type="match status" value="3"/>
</dbReference>
<dbReference type="InterPro" id="IPR013517">
    <property type="entry name" value="FG-GAP"/>
</dbReference>
<organism evidence="3 4">
    <name type="scientific">Saltatorellus ferox</name>
    <dbReference type="NCBI Taxonomy" id="2528018"/>
    <lineage>
        <taxon>Bacteria</taxon>
        <taxon>Pseudomonadati</taxon>
        <taxon>Planctomycetota</taxon>
        <taxon>Planctomycetia</taxon>
        <taxon>Planctomycetia incertae sedis</taxon>
        <taxon>Saltatorellus</taxon>
    </lineage>
</organism>
<dbReference type="Gene3D" id="2.130.10.130">
    <property type="entry name" value="Integrin alpha, N-terminal"/>
    <property type="match status" value="2"/>
</dbReference>
<proteinExistence type="predicted"/>
<protein>
    <submittedName>
        <fullName evidence="3">FG-GAP repeat protein</fullName>
    </submittedName>
</protein>
<evidence type="ECO:0000256" key="1">
    <source>
        <dbReference type="ARBA" id="ARBA00022729"/>
    </source>
</evidence>
<dbReference type="Pfam" id="PF13517">
    <property type="entry name" value="FG-GAP_3"/>
    <property type="match status" value="6"/>
</dbReference>
<dbReference type="AlphaFoldDB" id="A0A518EV81"/>
<sequence precursor="true">MNVLAGSRTSLLAAALTCAAFSQDFGPQSLTLDAFPSGFSSALADFDGDGDQDIVAVGTARATAVWLENVGGGRYLGQRELGPDAVRSEKYDVKAVDLDGDGDPDVLFSGRAPQKVGWYENLGSGQFAEPRAISQAGGQLNDVQAIDVDSDGFLDPVVNVQGTLVWFPNLGGGNFAAQEAIVPSPGASTGFDGVDLDQDGDQDIVFTNANQNQIKWIEQTSPGVWASPALLSTSISSPSRPQVVDVDGDGLLDLVAVNESADVVVWLQGLGALMFSTPQLVFAPSHGTVAEYRMGDFDGDGSVDVVGLGSDTEAYQWSRNLGGDFSQPQGIGEETLMRELKIVDLDGDGDLDILATEEARLLAFRWEAGGFDAATQLGVATNLAPIFETPDLDGDGLADLVMAGELGDRNYTWYRNSGGGTWSTPGESFSMREPQQVKGVDIDADGDLDLVASGGSYDAARAWVHWVENLGGGMLGAPRTLHSDLADSGATFELGDFDGDGDWDLLWSHEKFIGSLTTRFEWIEQTAPGVFAPGPVLPDNLLQNSFRLGQVNGDAFADAFQIRFQTGQNRLTWRAGDGGGQLGPEMIIRDAASPRIAEARVADMDGDGHDDVVVFGDNGVDLHLWQPTLSAFGPSTSIDSVGAWLIGGVLRDVNRDGRIDVFISSTGVAARWSENLGGGLFGPVQPLPEVDPGSRVLALGDVDGDLDLDVLKLTSIEGLAWNTNLARFGEGYCGPAALNSSGAYGAMSAAGSKVIADNDVVLVAERLPALTFGFFLVAPGDGFVVAAGGSQGNLCLGGRIGRLNRGPAEIFRTNTSGEASRTLNVLDVPTPTGSEALLPGDTRYFQAWFRDAQPTVTSNFTAGLRIQFE</sequence>